<keyword evidence="2" id="KW-1185">Reference proteome</keyword>
<evidence type="ECO:0000313" key="1">
    <source>
        <dbReference type="EMBL" id="KAA3479642.1"/>
    </source>
</evidence>
<dbReference type="AlphaFoldDB" id="A0A5B6WFQ2"/>
<name>A0A5B6WFQ2_9ROSI</name>
<gene>
    <name evidence="1" type="ORF">EPI10_020136</name>
</gene>
<evidence type="ECO:0000313" key="2">
    <source>
        <dbReference type="Proteomes" id="UP000325315"/>
    </source>
</evidence>
<organism evidence="1 2">
    <name type="scientific">Gossypium australe</name>
    <dbReference type="NCBI Taxonomy" id="47621"/>
    <lineage>
        <taxon>Eukaryota</taxon>
        <taxon>Viridiplantae</taxon>
        <taxon>Streptophyta</taxon>
        <taxon>Embryophyta</taxon>
        <taxon>Tracheophyta</taxon>
        <taxon>Spermatophyta</taxon>
        <taxon>Magnoliopsida</taxon>
        <taxon>eudicotyledons</taxon>
        <taxon>Gunneridae</taxon>
        <taxon>Pentapetalae</taxon>
        <taxon>rosids</taxon>
        <taxon>malvids</taxon>
        <taxon>Malvales</taxon>
        <taxon>Malvaceae</taxon>
        <taxon>Malvoideae</taxon>
        <taxon>Gossypium</taxon>
    </lineage>
</organism>
<dbReference type="OrthoDB" id="1001905at2759"/>
<keyword evidence="1" id="KW-0808">Transferase</keyword>
<reference evidence="2" key="1">
    <citation type="journal article" date="2019" name="Plant Biotechnol. J.">
        <title>Genome sequencing of the Australian wild diploid species Gossypium australe highlights disease resistance and delayed gland morphogenesis.</title>
        <authorList>
            <person name="Cai Y."/>
            <person name="Cai X."/>
            <person name="Wang Q."/>
            <person name="Wang P."/>
            <person name="Zhang Y."/>
            <person name="Cai C."/>
            <person name="Xu Y."/>
            <person name="Wang K."/>
            <person name="Zhou Z."/>
            <person name="Wang C."/>
            <person name="Geng S."/>
            <person name="Li B."/>
            <person name="Dong Q."/>
            <person name="Hou Y."/>
            <person name="Wang H."/>
            <person name="Ai P."/>
            <person name="Liu Z."/>
            <person name="Yi F."/>
            <person name="Sun M."/>
            <person name="An G."/>
            <person name="Cheng J."/>
            <person name="Zhang Y."/>
            <person name="Shi Q."/>
            <person name="Xie Y."/>
            <person name="Shi X."/>
            <person name="Chang Y."/>
            <person name="Huang F."/>
            <person name="Chen Y."/>
            <person name="Hong S."/>
            <person name="Mi L."/>
            <person name="Sun Q."/>
            <person name="Zhang L."/>
            <person name="Zhou B."/>
            <person name="Peng R."/>
            <person name="Zhang X."/>
            <person name="Liu F."/>
        </authorList>
    </citation>
    <scope>NUCLEOTIDE SEQUENCE [LARGE SCALE GENOMIC DNA]</scope>
    <source>
        <strain evidence="2">cv. PA1801</strain>
    </source>
</reference>
<comment type="caution">
    <text evidence="1">The sequence shown here is derived from an EMBL/GenBank/DDBJ whole genome shotgun (WGS) entry which is preliminary data.</text>
</comment>
<protein>
    <submittedName>
        <fullName evidence="1">Reverse transcriptase</fullName>
    </submittedName>
</protein>
<dbReference type="Proteomes" id="UP000325315">
    <property type="component" value="Unassembled WGS sequence"/>
</dbReference>
<keyword evidence="1" id="KW-0695">RNA-directed DNA polymerase</keyword>
<keyword evidence="1" id="KW-0548">Nucleotidyltransferase</keyword>
<proteinExistence type="predicted"/>
<dbReference type="EMBL" id="SMMG02000003">
    <property type="protein sequence ID" value="KAA3479642.1"/>
    <property type="molecule type" value="Genomic_DNA"/>
</dbReference>
<dbReference type="GO" id="GO:0003964">
    <property type="term" value="F:RNA-directed DNA polymerase activity"/>
    <property type="evidence" value="ECO:0007669"/>
    <property type="project" value="UniProtKB-KW"/>
</dbReference>
<sequence length="200" mass="23230">MLPEVARRVGFRDLLNFNIALLAKRYWRILKHPDCLLTKRYFLYTILESSKVGSYPFLTYRSILAARRLIERGMGLRIGTGSAVNIWNDFWIPGPGYDQLITSRHCTWKKDIVRAITDGDQISCILDIPLAKLKQTNTMVWKYEGTGDYIVNSGYKLLLLDKLRILDAYPNSMIQSNNPFYTTLWALQLPGKVKTIFWKF</sequence>
<accession>A0A5B6WFQ2</accession>